<feature type="non-terminal residue" evidence="2">
    <location>
        <position position="1"/>
    </location>
</feature>
<dbReference type="EMBL" id="BARW01029381">
    <property type="protein sequence ID" value="GAJ08832.1"/>
    <property type="molecule type" value="Genomic_DNA"/>
</dbReference>
<gene>
    <name evidence="2" type="ORF">S12H4_47220</name>
</gene>
<reference evidence="2" key="1">
    <citation type="journal article" date="2014" name="Front. Microbiol.">
        <title>High frequency of phylogenetically diverse reductive dehalogenase-homologous genes in deep subseafloor sedimentary metagenomes.</title>
        <authorList>
            <person name="Kawai M."/>
            <person name="Futagami T."/>
            <person name="Toyoda A."/>
            <person name="Takaki Y."/>
            <person name="Nishi S."/>
            <person name="Hori S."/>
            <person name="Arai W."/>
            <person name="Tsubouchi T."/>
            <person name="Morono Y."/>
            <person name="Uchiyama I."/>
            <person name="Ito T."/>
            <person name="Fujiyama A."/>
            <person name="Inagaki F."/>
            <person name="Takami H."/>
        </authorList>
    </citation>
    <scope>NUCLEOTIDE SEQUENCE</scope>
    <source>
        <strain evidence="2">Expedition CK06-06</strain>
    </source>
</reference>
<comment type="caution">
    <text evidence="2">The sequence shown here is derived from an EMBL/GenBank/DDBJ whole genome shotgun (WGS) entry which is preliminary data.</text>
</comment>
<sequence length="165" mass="18497">SNAKTLYEELLTQLESLKKQVITLEEELDQKLSQPPVETGKATIEAGKTDNDFLELLQPVEEPGEDKPEWELEVLPPIDLTQILDIINHLDSLPQVVRTELIPQMDKPTIMVFLRRPIELVDILSTLPQVANITEDTTGGAGTEGKPRKAQIELPRQTVIQQSNN</sequence>
<proteinExistence type="predicted"/>
<evidence type="ECO:0000256" key="1">
    <source>
        <dbReference type="SAM" id="Coils"/>
    </source>
</evidence>
<dbReference type="AlphaFoldDB" id="X1UZ17"/>
<protein>
    <submittedName>
        <fullName evidence="2">Uncharacterized protein</fullName>
    </submittedName>
</protein>
<accession>X1UZ17</accession>
<organism evidence="2">
    <name type="scientific">marine sediment metagenome</name>
    <dbReference type="NCBI Taxonomy" id="412755"/>
    <lineage>
        <taxon>unclassified sequences</taxon>
        <taxon>metagenomes</taxon>
        <taxon>ecological metagenomes</taxon>
    </lineage>
</organism>
<evidence type="ECO:0000313" key="2">
    <source>
        <dbReference type="EMBL" id="GAJ08832.1"/>
    </source>
</evidence>
<feature type="coiled-coil region" evidence="1">
    <location>
        <begin position="7"/>
        <end position="34"/>
    </location>
</feature>
<keyword evidence="1" id="KW-0175">Coiled coil</keyword>
<name>X1UZ17_9ZZZZ</name>